<keyword evidence="4" id="KW-0676">Redox-active center</keyword>
<evidence type="ECO:0000256" key="2">
    <source>
        <dbReference type="ARBA" id="ARBA00022748"/>
    </source>
</evidence>
<dbReference type="Pfam" id="PF13905">
    <property type="entry name" value="Thioredoxin_8"/>
    <property type="match status" value="1"/>
</dbReference>
<comment type="subcellular location">
    <subcellularLocation>
        <location evidence="1">Cell envelope</location>
    </subcellularLocation>
</comment>
<evidence type="ECO:0000313" key="7">
    <source>
        <dbReference type="Proteomes" id="UP001162741"/>
    </source>
</evidence>
<evidence type="ECO:0000259" key="5">
    <source>
        <dbReference type="PROSITE" id="PS51352"/>
    </source>
</evidence>
<proteinExistence type="predicted"/>
<dbReference type="InterPro" id="IPR050553">
    <property type="entry name" value="Thioredoxin_ResA/DsbE_sf"/>
</dbReference>
<accession>A0ABY6IYC0</accession>
<evidence type="ECO:0000256" key="3">
    <source>
        <dbReference type="ARBA" id="ARBA00023157"/>
    </source>
</evidence>
<dbReference type="PROSITE" id="PS51352">
    <property type="entry name" value="THIOREDOXIN_2"/>
    <property type="match status" value="1"/>
</dbReference>
<evidence type="ECO:0000256" key="4">
    <source>
        <dbReference type="ARBA" id="ARBA00023284"/>
    </source>
</evidence>
<sequence length="504" mass="57827">MRLIIMLLLVLSQLLAYGKLSNLDTSQAELILKGKVVEPSLANNPNQKFELRFYVSSLAANRLTANPPKYTVELKYNEDFEVVIPHKKGIVYLTYGCTADAANKVWTFIDKVYIVQVDGRTVIDMKIFENKIVFSGSQFHRLQCQDDVHRIEYNTTDDNDKLTKLASEGKWDSLFEFRDEKEDSILNLRLLVVKKYVKVIGRMFADTLVANCYGSRYFLQFRSMITTIYPTDAIQAFVQRTVFRNLEYSLPKFDESILVGAPIYTDFLFRMISLRNAMGDLNVGAYLQPIFNDIKLNYNGLIRDKLFALFVLNYSQVPGVLSYAKESRQLIQNASYRDLIEKAIFKLNRGQPFFPFSLEDDKGNIVTLDNLRKKVLFIDFWYTGCSNCASLKKYLEPFHKRYEKDSNVVFVTVSIDRDKQKWLKSIKSGLYTTAKSLNLLASPQATGENGRHPLINAYGITSFPTVMIVKEGQMYESAPPLFDLMKLNAVIDQAINEMMKKGLP</sequence>
<evidence type="ECO:0000256" key="1">
    <source>
        <dbReference type="ARBA" id="ARBA00004196"/>
    </source>
</evidence>
<dbReference type="CDD" id="cd02966">
    <property type="entry name" value="TlpA_like_family"/>
    <property type="match status" value="1"/>
</dbReference>
<dbReference type="InterPro" id="IPR012336">
    <property type="entry name" value="Thioredoxin-like_fold"/>
</dbReference>
<keyword evidence="3" id="KW-1015">Disulfide bond</keyword>
<dbReference type="InterPro" id="IPR036249">
    <property type="entry name" value="Thioredoxin-like_sf"/>
</dbReference>
<keyword evidence="7" id="KW-1185">Reference proteome</keyword>
<reference evidence="6" key="1">
    <citation type="submission" date="2022-10" db="EMBL/GenBank/DDBJ databases">
        <title>Chitinophaga sp. nov., isolated from soil.</title>
        <authorList>
            <person name="Jeon C.O."/>
        </authorList>
    </citation>
    <scope>NUCLEOTIDE SEQUENCE</scope>
    <source>
        <strain evidence="6">R8</strain>
    </source>
</reference>
<protein>
    <submittedName>
        <fullName evidence="6">TlpA family protein disulfide reductase</fullName>
    </submittedName>
</protein>
<dbReference type="EMBL" id="CP107006">
    <property type="protein sequence ID" value="UYQ92206.1"/>
    <property type="molecule type" value="Genomic_DNA"/>
</dbReference>
<dbReference type="PANTHER" id="PTHR42852">
    <property type="entry name" value="THIOL:DISULFIDE INTERCHANGE PROTEIN DSBE"/>
    <property type="match status" value="1"/>
</dbReference>
<evidence type="ECO:0000313" key="6">
    <source>
        <dbReference type="EMBL" id="UYQ92206.1"/>
    </source>
</evidence>
<organism evidence="6 7">
    <name type="scientific">Chitinophaga horti</name>
    <dbReference type="NCBI Taxonomy" id="2920382"/>
    <lineage>
        <taxon>Bacteria</taxon>
        <taxon>Pseudomonadati</taxon>
        <taxon>Bacteroidota</taxon>
        <taxon>Chitinophagia</taxon>
        <taxon>Chitinophagales</taxon>
        <taxon>Chitinophagaceae</taxon>
        <taxon>Chitinophaga</taxon>
    </lineage>
</organism>
<dbReference type="Proteomes" id="UP001162741">
    <property type="component" value="Chromosome"/>
</dbReference>
<dbReference type="RefSeq" id="WP_264280505.1">
    <property type="nucleotide sequence ID" value="NZ_CP107006.1"/>
</dbReference>
<gene>
    <name evidence="6" type="ORF">MKQ68_19140</name>
</gene>
<dbReference type="SUPFAM" id="SSF52833">
    <property type="entry name" value="Thioredoxin-like"/>
    <property type="match status" value="1"/>
</dbReference>
<dbReference type="Gene3D" id="3.40.30.10">
    <property type="entry name" value="Glutaredoxin"/>
    <property type="match status" value="1"/>
</dbReference>
<keyword evidence="2" id="KW-0201">Cytochrome c-type biogenesis</keyword>
<dbReference type="PANTHER" id="PTHR42852:SF6">
    <property type="entry name" value="THIOL:DISULFIDE INTERCHANGE PROTEIN DSBE"/>
    <property type="match status" value="1"/>
</dbReference>
<name>A0ABY6IYC0_9BACT</name>
<dbReference type="InterPro" id="IPR013766">
    <property type="entry name" value="Thioredoxin_domain"/>
</dbReference>
<feature type="domain" description="Thioredoxin" evidence="5">
    <location>
        <begin position="347"/>
        <end position="496"/>
    </location>
</feature>